<dbReference type="InterPro" id="IPR029044">
    <property type="entry name" value="Nucleotide-diphossugar_trans"/>
</dbReference>
<proteinExistence type="predicted"/>
<dbReference type="PANTHER" id="PTHR22916">
    <property type="entry name" value="GLYCOSYLTRANSFERASE"/>
    <property type="match status" value="1"/>
</dbReference>
<dbReference type="HOGENOM" id="CLU_025996_21_1_9"/>
<name>C8W1Y1_DESAS</name>
<dbReference type="KEGG" id="dae:Dtox_2837"/>
<dbReference type="InterPro" id="IPR001173">
    <property type="entry name" value="Glyco_trans_2-like"/>
</dbReference>
<reference evidence="2 3" key="1">
    <citation type="journal article" date="2009" name="Stand. Genomic Sci.">
        <title>Complete genome sequence of Desulfotomaculum acetoxidans type strain (5575).</title>
        <authorList>
            <person name="Spring S."/>
            <person name="Lapidus A."/>
            <person name="Schroder M."/>
            <person name="Gleim D."/>
            <person name="Sims D."/>
            <person name="Meincke L."/>
            <person name="Glavina Del Rio T."/>
            <person name="Tice H."/>
            <person name="Copeland A."/>
            <person name="Cheng J.F."/>
            <person name="Lucas S."/>
            <person name="Chen F."/>
            <person name="Nolan M."/>
            <person name="Bruce D."/>
            <person name="Goodwin L."/>
            <person name="Pitluck S."/>
            <person name="Ivanova N."/>
            <person name="Mavromatis K."/>
            <person name="Mikhailova N."/>
            <person name="Pati A."/>
            <person name="Chen A."/>
            <person name="Palaniappan K."/>
            <person name="Land M."/>
            <person name="Hauser L."/>
            <person name="Chang Y.J."/>
            <person name="Jeffries C.D."/>
            <person name="Chain P."/>
            <person name="Saunders E."/>
            <person name="Brettin T."/>
            <person name="Detter J.C."/>
            <person name="Goker M."/>
            <person name="Bristow J."/>
            <person name="Eisen J.A."/>
            <person name="Markowitz V."/>
            <person name="Hugenholtz P."/>
            <person name="Kyrpides N.C."/>
            <person name="Klenk H.P."/>
            <person name="Han C."/>
        </authorList>
    </citation>
    <scope>NUCLEOTIDE SEQUENCE [LARGE SCALE GENOMIC DNA]</scope>
    <source>
        <strain evidence="3">ATCC 49208 / DSM 771 / VKM B-1644</strain>
    </source>
</reference>
<dbReference type="CAZy" id="GT2">
    <property type="family name" value="Glycosyltransferase Family 2"/>
</dbReference>
<dbReference type="CDD" id="cd06433">
    <property type="entry name" value="GT_2_WfgS_like"/>
    <property type="match status" value="1"/>
</dbReference>
<gene>
    <name evidence="2" type="ordered locus">Dtox_2837</name>
</gene>
<dbReference type="Pfam" id="PF00535">
    <property type="entry name" value="Glycos_transf_2"/>
    <property type="match status" value="1"/>
</dbReference>
<keyword evidence="2" id="KW-0808">Transferase</keyword>
<dbReference type="SUPFAM" id="SSF53448">
    <property type="entry name" value="Nucleotide-diphospho-sugar transferases"/>
    <property type="match status" value="1"/>
</dbReference>
<evidence type="ECO:0000313" key="2">
    <source>
        <dbReference type="EMBL" id="ACV63602.1"/>
    </source>
</evidence>
<organism evidence="2 3">
    <name type="scientific">Desulfofarcimen acetoxidans (strain ATCC 49208 / DSM 771 / KCTC 5769 / VKM B-1644 / 5575)</name>
    <name type="common">Desulfotomaculum acetoxidans</name>
    <dbReference type="NCBI Taxonomy" id="485916"/>
    <lineage>
        <taxon>Bacteria</taxon>
        <taxon>Bacillati</taxon>
        <taxon>Bacillota</taxon>
        <taxon>Clostridia</taxon>
        <taxon>Eubacteriales</taxon>
        <taxon>Peptococcaceae</taxon>
        <taxon>Desulfofarcimen</taxon>
    </lineage>
</organism>
<evidence type="ECO:0000259" key="1">
    <source>
        <dbReference type="Pfam" id="PF00535"/>
    </source>
</evidence>
<dbReference type="Gene3D" id="3.90.550.10">
    <property type="entry name" value="Spore Coat Polysaccharide Biosynthesis Protein SpsA, Chain A"/>
    <property type="match status" value="1"/>
</dbReference>
<dbReference type="GO" id="GO:0016758">
    <property type="term" value="F:hexosyltransferase activity"/>
    <property type="evidence" value="ECO:0007669"/>
    <property type="project" value="UniProtKB-ARBA"/>
</dbReference>
<dbReference type="AlphaFoldDB" id="C8W1Y1"/>
<dbReference type="eggNOG" id="COG0463">
    <property type="taxonomic scope" value="Bacteria"/>
</dbReference>
<accession>C8W1Y1</accession>
<protein>
    <submittedName>
        <fullName evidence="2">Glycosyl transferase family 2</fullName>
    </submittedName>
</protein>
<dbReference type="STRING" id="485916.Dtox_2837"/>
<sequence length="246" mass="28369">MGGISLERKIFSIITPTYNCAAKIKKTIESVLSQNKSLFEYIIVDGLSDDGTSEEIEKYSDEIKLIVGKDKGVYDAMNKGIDIASGNYLYFLGAGDQLKEGILEKIKPIMPQDGLSFVYGNVYRLDHNRIYDGQFKKHKLSKRNICHQAIFYERNIFDLVGKYDLKFRTKADYALNLRCFGCREIDKIYVNEVIAEYEGFGLSSDKEDEDFMKEKPKLIKECLGNKEYIFFELRSVYVKILKKLKS</sequence>
<keyword evidence="3" id="KW-1185">Reference proteome</keyword>
<dbReference type="EMBL" id="CP001720">
    <property type="protein sequence ID" value="ACV63602.1"/>
    <property type="molecule type" value="Genomic_DNA"/>
</dbReference>
<dbReference type="Proteomes" id="UP000002217">
    <property type="component" value="Chromosome"/>
</dbReference>
<feature type="domain" description="Glycosyltransferase 2-like" evidence="1">
    <location>
        <begin position="12"/>
        <end position="136"/>
    </location>
</feature>
<dbReference type="PANTHER" id="PTHR22916:SF3">
    <property type="entry name" value="UDP-GLCNAC:BETAGAL BETA-1,3-N-ACETYLGLUCOSAMINYLTRANSFERASE-LIKE PROTEIN 1"/>
    <property type="match status" value="1"/>
</dbReference>
<evidence type="ECO:0000313" key="3">
    <source>
        <dbReference type="Proteomes" id="UP000002217"/>
    </source>
</evidence>